<dbReference type="Pfam" id="PF16316">
    <property type="entry name" value="DUF4956"/>
    <property type="match status" value="1"/>
</dbReference>
<dbReference type="EMBL" id="CACVAP010000093">
    <property type="protein sequence ID" value="CAA6820061.1"/>
    <property type="molecule type" value="Genomic_DNA"/>
</dbReference>
<accession>A0A6S6T9Q7</accession>
<feature type="transmembrane region" description="Helical" evidence="1">
    <location>
        <begin position="20"/>
        <end position="41"/>
    </location>
</feature>
<keyword evidence="1" id="KW-0472">Membrane</keyword>
<reference evidence="2" key="1">
    <citation type="submission" date="2020-01" db="EMBL/GenBank/DDBJ databases">
        <authorList>
            <person name="Meier V. D."/>
            <person name="Meier V D."/>
        </authorList>
    </citation>
    <scope>NUCLEOTIDE SEQUENCE</scope>
    <source>
        <strain evidence="2">HLG_WM_MAG_06</strain>
    </source>
</reference>
<sequence length="227" mass="25601">MEEILKLQELTSSGFAQLSIIEIMFNFAMCMIMAFIIKIFYVRYSYSLTGKIHIASIMPILAGVIFLVIVIVKSSLALSLGLVGALSIVRFRTPIKEPEELVYLFLIIAIGLGYGAGYVLETTVIVSSILAIIYLTLSFNKKSVKTNEYNLVIDWKNSDVRFESLITIVSEYTDSIKLIRLDSNKNMNTAVLVINLIFDTKLDDLLVKLQSKDEDLNVTFFEAKTNW</sequence>
<dbReference type="InterPro" id="IPR032531">
    <property type="entry name" value="DUF4956"/>
</dbReference>
<evidence type="ECO:0000313" key="2">
    <source>
        <dbReference type="EMBL" id="CAA6820061.1"/>
    </source>
</evidence>
<evidence type="ECO:0008006" key="3">
    <source>
        <dbReference type="Google" id="ProtNLM"/>
    </source>
</evidence>
<organism evidence="2">
    <name type="scientific">uncultured Sulfurovum sp</name>
    <dbReference type="NCBI Taxonomy" id="269237"/>
    <lineage>
        <taxon>Bacteria</taxon>
        <taxon>Pseudomonadati</taxon>
        <taxon>Campylobacterota</taxon>
        <taxon>Epsilonproteobacteria</taxon>
        <taxon>Campylobacterales</taxon>
        <taxon>Sulfurovaceae</taxon>
        <taxon>Sulfurovum</taxon>
        <taxon>environmental samples</taxon>
    </lineage>
</organism>
<name>A0A6S6T9Q7_9BACT</name>
<dbReference type="AlphaFoldDB" id="A0A6S6T9Q7"/>
<keyword evidence="1" id="KW-1133">Transmembrane helix</keyword>
<gene>
    <name evidence="2" type="ORF">HELGO_WM1445</name>
</gene>
<keyword evidence="1" id="KW-0812">Transmembrane</keyword>
<protein>
    <recommendedName>
        <fullName evidence="3">DUF4956 domain-containing protein</fullName>
    </recommendedName>
</protein>
<feature type="transmembrane region" description="Helical" evidence="1">
    <location>
        <begin position="101"/>
        <end position="118"/>
    </location>
</feature>
<evidence type="ECO:0000256" key="1">
    <source>
        <dbReference type="SAM" id="Phobius"/>
    </source>
</evidence>
<proteinExistence type="predicted"/>
<feature type="transmembrane region" description="Helical" evidence="1">
    <location>
        <begin position="61"/>
        <end position="89"/>
    </location>
</feature>